<keyword evidence="2" id="KW-0472">Membrane</keyword>
<protein>
    <recommendedName>
        <fullName evidence="3">PNPLA domain-containing protein</fullName>
    </recommendedName>
</protein>
<feature type="transmembrane region" description="Helical" evidence="2">
    <location>
        <begin position="292"/>
        <end position="311"/>
    </location>
</feature>
<feature type="transmembrane region" description="Helical" evidence="2">
    <location>
        <begin position="245"/>
        <end position="271"/>
    </location>
</feature>
<name>A0A4Q6Y0Q6_9SPHN</name>
<evidence type="ECO:0000256" key="1">
    <source>
        <dbReference type="ARBA" id="ARBA00023098"/>
    </source>
</evidence>
<organism evidence="4 5">
    <name type="scientific">Sphingomonas populi</name>
    <dbReference type="NCBI Taxonomy" id="2484750"/>
    <lineage>
        <taxon>Bacteria</taxon>
        <taxon>Pseudomonadati</taxon>
        <taxon>Pseudomonadota</taxon>
        <taxon>Alphaproteobacteria</taxon>
        <taxon>Sphingomonadales</taxon>
        <taxon>Sphingomonadaceae</taxon>
        <taxon>Sphingomonas</taxon>
    </lineage>
</organism>
<evidence type="ECO:0000313" key="5">
    <source>
        <dbReference type="Proteomes" id="UP000292085"/>
    </source>
</evidence>
<gene>
    <name evidence="4" type="ORF">EWE75_16995</name>
</gene>
<dbReference type="InterPro" id="IPR016035">
    <property type="entry name" value="Acyl_Trfase/lysoPLipase"/>
</dbReference>
<dbReference type="Pfam" id="PF01734">
    <property type="entry name" value="Patatin"/>
    <property type="match status" value="1"/>
</dbReference>
<reference evidence="4 5" key="1">
    <citation type="submission" date="2019-02" db="EMBL/GenBank/DDBJ databases">
        <authorList>
            <person name="Li Y."/>
        </authorList>
    </citation>
    <scope>NUCLEOTIDE SEQUENCE [LARGE SCALE GENOMIC DNA]</scope>
    <source>
        <strain evidence="4 5">3-7</strain>
    </source>
</reference>
<evidence type="ECO:0000313" key="4">
    <source>
        <dbReference type="EMBL" id="RZF63244.1"/>
    </source>
</evidence>
<dbReference type="GO" id="GO:0005829">
    <property type="term" value="C:cytosol"/>
    <property type="evidence" value="ECO:0007669"/>
    <property type="project" value="TreeGrafter"/>
</dbReference>
<dbReference type="GO" id="GO:0004623">
    <property type="term" value="F:phospholipase A2 activity"/>
    <property type="evidence" value="ECO:0007669"/>
    <property type="project" value="TreeGrafter"/>
</dbReference>
<dbReference type="PANTHER" id="PTHR10728">
    <property type="entry name" value="CYTOSOLIC PHOSPHOLIPASE A2"/>
    <property type="match status" value="1"/>
</dbReference>
<dbReference type="SUPFAM" id="SSF52151">
    <property type="entry name" value="FabD/lysophospholipase-like"/>
    <property type="match status" value="1"/>
</dbReference>
<keyword evidence="2" id="KW-1133">Transmembrane helix</keyword>
<dbReference type="Proteomes" id="UP000292085">
    <property type="component" value="Unassembled WGS sequence"/>
</dbReference>
<dbReference type="PANTHER" id="PTHR10728:SF40">
    <property type="entry name" value="PATATIN FAMILY PROTEIN"/>
    <property type="match status" value="1"/>
</dbReference>
<accession>A0A4Q6Y0Q6</accession>
<dbReference type="EMBL" id="SGIS01000029">
    <property type="protein sequence ID" value="RZF63244.1"/>
    <property type="molecule type" value="Genomic_DNA"/>
</dbReference>
<feature type="transmembrane region" description="Helical" evidence="2">
    <location>
        <begin position="339"/>
        <end position="360"/>
    </location>
</feature>
<feature type="domain" description="PNPLA" evidence="3">
    <location>
        <begin position="73"/>
        <end position="125"/>
    </location>
</feature>
<keyword evidence="2" id="KW-0812">Transmembrane</keyword>
<dbReference type="RefSeq" id="WP_130159301.1">
    <property type="nucleotide sequence ID" value="NZ_SGIS01000029.1"/>
</dbReference>
<dbReference type="OrthoDB" id="100544at2"/>
<feature type="transmembrane region" description="Helical" evidence="2">
    <location>
        <begin position="185"/>
        <end position="203"/>
    </location>
</feature>
<dbReference type="Gene3D" id="3.40.1090.10">
    <property type="entry name" value="Cytosolic phospholipase A2 catalytic domain"/>
    <property type="match status" value="1"/>
</dbReference>
<keyword evidence="5" id="KW-1185">Reference proteome</keyword>
<sequence length="955" mass="103551">MSLPPKDDPFATVKLEPRKAASDIASGVDAQTPQARVLAQELNRLRARRTALGAERFPSGEHGPRGPSDTVGIALSGGGIRSATISLGILRAMSRAGLIKYVDYISSVSGGSYIASFFCSRYVPSEWRGDVEEQTGEVCTGGTGDPLCGTDGERALDHLRQSGRHLLPGQVGDAIRLAVIATRSWLAVHLVLGVTLLAFFLLLKLPQLLWLTNDNLDIEADWAGKGLPELFWPSLWMRGYKVSHWFIASWLCPIAMAFIYIAAAFFGAYFLTRGSQSTPKSRVQRLLGGPGLWLGLLVIVAAITILIGPHLQAPFIKNDHDSAFFTQATRISIARTAEAAWIALSVAILALGACIAAEVLDAMKTDAETHKSVDLMAAPDPASPRVQEDRVRYRLTNWSTWCLSAGLFIGALALFDSIAQTIYVRGGEFGSVAKVTALLIASIPAIRKAVAQVTGSAKPGTSLGRLLAKFGRVLALLLGLLLAAAVGIFWATVAQWLAWWGGPIGSRSYEGNPWQQGLYGLFYETIACVLMSGAIAFAFSFLNLSTFANFYASSLRRAYLGASNVKRWAKTPPTPANRDHIDDDIALDRYYADTVLAPLHLINVTINDTASASSNTTQRDRKGKPLTVSPFGFLYPGNGVNSELEVIPHVNPAGPHPEKLSLSTWVGISGAAASTGMGHYGSLGLSLLAGLANLRLGYWWNPGKRGWRGLRDAVQWRLFDELTGKFPGSDGGRWYLTDGGHFEDTGAYELVRRRVGLIILCDNGGDPDYSFGDVVTLTRRIRIDFDADLSFVDDPLELDRIFGADTPLRHAFGTVAELGMTSTSAPTPKVFGPYAAIGRIRYDNPAGGLSPRTDSTLIVIKPRVCGLEAADLVAYARSNPPFPQQTTLDQTFDEAQWESYYRLGQIMGDRLFAPIPSDTSGTWNPRMFTAIDWTAVQSGAAWQAFPAWVRRTLHI</sequence>
<dbReference type="InterPro" id="IPR002641">
    <property type="entry name" value="PNPLA_dom"/>
</dbReference>
<feature type="transmembrane region" description="Helical" evidence="2">
    <location>
        <begin position="400"/>
        <end position="423"/>
    </location>
</feature>
<dbReference type="GO" id="GO:0046475">
    <property type="term" value="P:glycerophospholipid catabolic process"/>
    <property type="evidence" value="ECO:0007669"/>
    <property type="project" value="TreeGrafter"/>
</dbReference>
<dbReference type="AlphaFoldDB" id="A0A4Q6Y0Q6"/>
<proteinExistence type="predicted"/>
<evidence type="ECO:0000259" key="3">
    <source>
        <dbReference type="Pfam" id="PF01734"/>
    </source>
</evidence>
<keyword evidence="1" id="KW-0443">Lipid metabolism</keyword>
<evidence type="ECO:0000256" key="2">
    <source>
        <dbReference type="SAM" id="Phobius"/>
    </source>
</evidence>
<feature type="transmembrane region" description="Helical" evidence="2">
    <location>
        <begin position="518"/>
        <end position="542"/>
    </location>
</feature>
<feature type="transmembrane region" description="Helical" evidence="2">
    <location>
        <begin position="473"/>
        <end position="498"/>
    </location>
</feature>
<comment type="caution">
    <text evidence="4">The sequence shown here is derived from an EMBL/GenBank/DDBJ whole genome shotgun (WGS) entry which is preliminary data.</text>
</comment>